<dbReference type="Gene3D" id="2.115.10.20">
    <property type="entry name" value="Glycosyl hydrolase domain, family 43"/>
    <property type="match status" value="1"/>
</dbReference>
<feature type="active site" description="Proton acceptor" evidence="4">
    <location>
        <position position="20"/>
    </location>
</feature>
<keyword evidence="3 6" id="KW-0326">Glycosidase</keyword>
<evidence type="ECO:0000259" key="7">
    <source>
        <dbReference type="Pfam" id="PF17851"/>
    </source>
</evidence>
<feature type="domain" description="Beta-xylosidase C-terminal Concanavalin A-like" evidence="7">
    <location>
        <begin position="352"/>
        <end position="546"/>
    </location>
</feature>
<keyword evidence="2 6" id="KW-0378">Hydrolase</keyword>
<name>A0A385TUR9_PAELA</name>
<evidence type="ECO:0000256" key="4">
    <source>
        <dbReference type="PIRSR" id="PIRSR606710-1"/>
    </source>
</evidence>
<proteinExistence type="inferred from homology"/>
<dbReference type="InterPro" id="IPR051795">
    <property type="entry name" value="Glycosyl_Hydrlase_43"/>
</dbReference>
<feature type="active site" description="Proton donor" evidence="4">
    <location>
        <position position="180"/>
    </location>
</feature>
<dbReference type="Pfam" id="PF04616">
    <property type="entry name" value="Glyco_hydro_43"/>
    <property type="match status" value="1"/>
</dbReference>
<evidence type="ECO:0000313" key="9">
    <source>
        <dbReference type="Proteomes" id="UP000266552"/>
    </source>
</evidence>
<dbReference type="GO" id="GO:0005975">
    <property type="term" value="P:carbohydrate metabolic process"/>
    <property type="evidence" value="ECO:0007669"/>
    <property type="project" value="InterPro"/>
</dbReference>
<protein>
    <submittedName>
        <fullName evidence="8">Glycoside hydrolase family 43 protein</fullName>
    </submittedName>
</protein>
<accession>A0A385TUR9</accession>
<dbReference type="AlphaFoldDB" id="A0A385TUR9"/>
<evidence type="ECO:0000313" key="8">
    <source>
        <dbReference type="EMBL" id="AYB47526.1"/>
    </source>
</evidence>
<feature type="site" description="Important for catalytic activity, responsible for pKa modulation of the active site Glu and correct orientation of both the proton donor and substrate" evidence="5">
    <location>
        <position position="126"/>
    </location>
</feature>
<gene>
    <name evidence="8" type="ORF">D5F53_31355</name>
</gene>
<dbReference type="PANTHER" id="PTHR42812">
    <property type="entry name" value="BETA-XYLOSIDASE"/>
    <property type="match status" value="1"/>
</dbReference>
<dbReference type="Proteomes" id="UP000266552">
    <property type="component" value="Chromosome"/>
</dbReference>
<dbReference type="InterPro" id="IPR041542">
    <property type="entry name" value="GH43_C2"/>
</dbReference>
<dbReference type="EMBL" id="CP032412">
    <property type="protein sequence ID" value="AYB47526.1"/>
    <property type="molecule type" value="Genomic_DNA"/>
</dbReference>
<evidence type="ECO:0000256" key="6">
    <source>
        <dbReference type="RuleBase" id="RU361187"/>
    </source>
</evidence>
<keyword evidence="9" id="KW-1185">Reference proteome</keyword>
<comment type="similarity">
    <text evidence="1 6">Belongs to the glycosyl hydrolase 43 family.</text>
</comment>
<dbReference type="GO" id="GO:0004553">
    <property type="term" value="F:hydrolase activity, hydrolyzing O-glycosyl compounds"/>
    <property type="evidence" value="ECO:0007669"/>
    <property type="project" value="InterPro"/>
</dbReference>
<evidence type="ECO:0000256" key="1">
    <source>
        <dbReference type="ARBA" id="ARBA00009865"/>
    </source>
</evidence>
<evidence type="ECO:0000256" key="2">
    <source>
        <dbReference type="ARBA" id="ARBA00022801"/>
    </source>
</evidence>
<dbReference type="InterPro" id="IPR006710">
    <property type="entry name" value="Glyco_hydro_43"/>
</dbReference>
<dbReference type="InterPro" id="IPR023296">
    <property type="entry name" value="Glyco_hydro_beta-prop_sf"/>
</dbReference>
<reference evidence="8 9" key="1">
    <citation type="submission" date="2018-09" db="EMBL/GenBank/DDBJ databases">
        <title>Genome Sequence of Paenibacillus lautus Strain E7593-69, Azo Dye-Degrading Bacteria, Isolated from Commercial Tattoo Inks.</title>
        <authorList>
            <person name="Nho S.W."/>
            <person name="Kim S.-J."/>
            <person name="Kweon O."/>
            <person name="Cerniglia C.E."/>
        </authorList>
    </citation>
    <scope>NUCLEOTIDE SEQUENCE [LARGE SCALE GENOMIC DNA]</scope>
    <source>
        <strain evidence="8 9">E7593-69</strain>
    </source>
</reference>
<dbReference type="InterPro" id="IPR013320">
    <property type="entry name" value="ConA-like_dom_sf"/>
</dbReference>
<dbReference type="RefSeq" id="WP_119850946.1">
    <property type="nucleotide sequence ID" value="NZ_CP032412.1"/>
</dbReference>
<evidence type="ECO:0000256" key="3">
    <source>
        <dbReference type="ARBA" id="ARBA00023295"/>
    </source>
</evidence>
<dbReference type="Gene3D" id="2.60.120.200">
    <property type="match status" value="1"/>
</dbReference>
<sequence length="550" mass="60254">MAKTASVTYTNPVLPGFYPDPSVVRVGDDYYLTTSTFEYFPGLPIFHSRDLMHWSQIGHALHRPDQLDMTGRKSSEGIFAPTIRYHEGTFYIITTDAMGIGNFYISAQDPAGPWSDPIRIPYGNIDPSLMFDEDGKVYVTAQSGADADSHIIQYEMDIETGQALSEPVVIARGDGGVWTEGPHLYNIRGSYYLVCACGGTGRDHRALVYRSEQPYGPFEMMPHPMLTHNGLPDHPIQNTGHAELLEGPDGTWWIMFLGVRPVDGQYSVLGRETFLAPVRWNEEGWPVVDNNEGTVSLTMTAGGTADAGANDVLAVGHGPIMQDAGHVRFGTDTGGAGLSGVGQNGCKAHSWRDDFDRPQMELRWTSVRVWDRSRIALTEREGSLTLRGNAFTLRDDGPVVFAGVRQQHLSMTATTELSFEPIQAGDEAGLAVRLNERGHLAMGVCRLSDGRRTLRAVSVDRGEVAVLAQIPLQGEQLFLRMESDGRSYSMLYSLDRSGWNCIASAPAAVVSSDRNGGFTGAMIGLYTTGNGSESKAYARYDFFEYTGYTS</sequence>
<dbReference type="KEGG" id="plw:D5F53_31355"/>
<dbReference type="CDD" id="cd18617">
    <property type="entry name" value="GH43_XynB-like"/>
    <property type="match status" value="1"/>
</dbReference>
<dbReference type="SUPFAM" id="SSF49899">
    <property type="entry name" value="Concanavalin A-like lectins/glucanases"/>
    <property type="match status" value="1"/>
</dbReference>
<organism evidence="8 9">
    <name type="scientific">Paenibacillus lautus</name>
    <name type="common">Bacillus lautus</name>
    <dbReference type="NCBI Taxonomy" id="1401"/>
    <lineage>
        <taxon>Bacteria</taxon>
        <taxon>Bacillati</taxon>
        <taxon>Bacillota</taxon>
        <taxon>Bacilli</taxon>
        <taxon>Bacillales</taxon>
        <taxon>Paenibacillaceae</taxon>
        <taxon>Paenibacillus</taxon>
    </lineage>
</organism>
<dbReference type="Pfam" id="PF17851">
    <property type="entry name" value="GH43_C2"/>
    <property type="match status" value="1"/>
</dbReference>
<dbReference type="SUPFAM" id="SSF75005">
    <property type="entry name" value="Arabinanase/levansucrase/invertase"/>
    <property type="match status" value="1"/>
</dbReference>
<evidence type="ECO:0000256" key="5">
    <source>
        <dbReference type="PIRSR" id="PIRSR606710-2"/>
    </source>
</evidence>
<dbReference type="PANTHER" id="PTHR42812:SF12">
    <property type="entry name" value="BETA-XYLOSIDASE-RELATED"/>
    <property type="match status" value="1"/>
</dbReference>